<feature type="domain" description="GSCFA" evidence="1">
    <location>
        <begin position="44"/>
        <end position="313"/>
    </location>
</feature>
<keyword evidence="3" id="KW-1185">Reference proteome</keyword>
<dbReference type="RefSeq" id="WP_079731909.1">
    <property type="nucleotide sequence ID" value="NZ_FVZE01000014.1"/>
</dbReference>
<evidence type="ECO:0000313" key="2">
    <source>
        <dbReference type="EMBL" id="SLK11359.1"/>
    </source>
</evidence>
<dbReference type="SUPFAM" id="SSF52266">
    <property type="entry name" value="SGNH hydrolase"/>
    <property type="match status" value="1"/>
</dbReference>
<proteinExistence type="predicted"/>
<organism evidence="2 3">
    <name type="scientific">Novosphingobium mathurense</name>
    <dbReference type="NCBI Taxonomy" id="428990"/>
    <lineage>
        <taxon>Bacteria</taxon>
        <taxon>Pseudomonadati</taxon>
        <taxon>Pseudomonadota</taxon>
        <taxon>Alphaproteobacteria</taxon>
        <taxon>Sphingomonadales</taxon>
        <taxon>Sphingomonadaceae</taxon>
        <taxon>Novosphingobium</taxon>
    </lineage>
</organism>
<protein>
    <submittedName>
        <fullName evidence="2">GSCFA family protein</fullName>
    </submittedName>
</protein>
<reference evidence="3" key="1">
    <citation type="submission" date="2017-02" db="EMBL/GenBank/DDBJ databases">
        <authorList>
            <person name="Varghese N."/>
            <person name="Submissions S."/>
        </authorList>
    </citation>
    <scope>NUCLEOTIDE SEQUENCE [LARGE SCALE GENOMIC DNA]</scope>
    <source>
        <strain evidence="3">SM117</strain>
    </source>
</reference>
<dbReference type="InterPro" id="IPR014982">
    <property type="entry name" value="GSCFA"/>
</dbReference>
<dbReference type="Proteomes" id="UP000190989">
    <property type="component" value="Unassembled WGS sequence"/>
</dbReference>
<accession>A0A1U6ITM6</accession>
<dbReference type="AlphaFoldDB" id="A0A1U6ITM6"/>
<evidence type="ECO:0000313" key="3">
    <source>
        <dbReference type="Proteomes" id="UP000190989"/>
    </source>
</evidence>
<name>A0A1U6ITM6_9SPHN</name>
<dbReference type="STRING" id="428990.SAMN06295987_11430"/>
<gene>
    <name evidence="2" type="ORF">SAMN06295987_11430</name>
</gene>
<dbReference type="Pfam" id="PF08885">
    <property type="entry name" value="GSCFA"/>
    <property type="match status" value="1"/>
</dbReference>
<sequence length="361" mass="40404">MPNSHPYRGCPDYQFWRKEPAIQEPRAFDPVVSPAFHIAPDDAVVTAGSCFAQHVARYLASNGFNFLVTERLNSAFDPKFAAEFNYGLFPARYGNLYTARQLRQLIERAYGMFGPVCDTWAASDGSVVDPFRPQIQPGGFICAEELALDRAVHLAAVRKAFEKMKVFVFTLGLTETWMDRRDGAVYPLAPGVAGGEFDPEIHVFHNFTVEETVADMQASIDFIRTRNPGVRIILTVSPVPLNATAVDRHVFTSTTYSKAVLRVAAEEICQRNKECDYFPSYEIITSPYARGQYYADDCREVRPEGVEHVMSTFLRHYAETGARTVTRQTKSSTSPTSTVPEAPSVEKLLQVLCDEEAIDNE</sequence>
<evidence type="ECO:0000259" key="1">
    <source>
        <dbReference type="Pfam" id="PF08885"/>
    </source>
</evidence>
<dbReference type="EMBL" id="FVZE01000014">
    <property type="protein sequence ID" value="SLK11359.1"/>
    <property type="molecule type" value="Genomic_DNA"/>
</dbReference>